<evidence type="ECO:0000256" key="6">
    <source>
        <dbReference type="ARBA" id="ARBA00023136"/>
    </source>
</evidence>
<dbReference type="GO" id="GO:0050708">
    <property type="term" value="P:regulation of protein secretion"/>
    <property type="evidence" value="ECO:0007669"/>
    <property type="project" value="TreeGrafter"/>
</dbReference>
<comment type="similarity">
    <text evidence="2">Belongs to the peptidase S54 family.</text>
</comment>
<evidence type="ECO:0000256" key="3">
    <source>
        <dbReference type="ARBA" id="ARBA00022692"/>
    </source>
</evidence>
<evidence type="ECO:0000313" key="10">
    <source>
        <dbReference type="Proteomes" id="UP000678393"/>
    </source>
</evidence>
<dbReference type="Gene3D" id="1.20.1540.10">
    <property type="entry name" value="Rhomboid-like"/>
    <property type="match status" value="1"/>
</dbReference>
<dbReference type="InterPro" id="IPR051512">
    <property type="entry name" value="Inactive_Rhomboid"/>
</dbReference>
<feature type="transmembrane region" description="Helical" evidence="7">
    <location>
        <begin position="381"/>
        <end position="400"/>
    </location>
</feature>
<evidence type="ECO:0000256" key="5">
    <source>
        <dbReference type="ARBA" id="ARBA00022989"/>
    </source>
</evidence>
<keyword evidence="6 7" id="KW-0472">Membrane</keyword>
<feature type="domain" description="Peptidase S54 rhomboid" evidence="8">
    <location>
        <begin position="283"/>
        <end position="420"/>
    </location>
</feature>
<sequence length="480" mass="54323">MQTERNYFMQLYKWKLDSLTDIIKIARDYYSDPTEMNLAHWNLLKRNLSKEYQSFADIRMNVQRIPDYCPHFTIALVLLQVLMLTVLCVQYDFSDAGLVPEDTVREDIPTFLGTETFTSPVESNIWLGPPIRSFIEAGAVIASCMRPLKQQTTSKAKHKHRAMNEKNREYFGCCEMASPFNTAGTTTEAECKNLTYGLGKWTRGVWCSERSVTEKSVAHVIKPCCSGFSGECYMCSQGECDNMAGVFHSELDHCVQVNCLKEMCKLADSSTDETPWMLGPNTRWQWWRYLTAIPLTYGIIHILTLTFVQLFVMLPLEMCVGWPRVVIAYVGSSVVGEMVANTMEPVSPHVGSTSGVAGILAVAVLEVCQAWNFLQYPLLETIKLLSIILFISFLGTWPLISLASFLTGLITGAILGFVVIPYIIFGDRRGYIRARLVFFGFILIILGVVFLQWFLPFLETCEFCHFMECLPHKGAFSNVI</sequence>
<comment type="subcellular location">
    <subcellularLocation>
        <location evidence="1">Endoplasmic reticulum membrane</location>
        <topology evidence="1">Multi-pass membrane protein</topology>
    </subcellularLocation>
</comment>
<evidence type="ECO:0000259" key="8">
    <source>
        <dbReference type="Pfam" id="PF01694"/>
    </source>
</evidence>
<keyword evidence="5 7" id="KW-1133">Transmembrane helix</keyword>
<protein>
    <recommendedName>
        <fullName evidence="8">Peptidase S54 rhomboid domain-containing protein</fullName>
    </recommendedName>
</protein>
<dbReference type="AlphaFoldDB" id="A0A8S3Z427"/>
<feature type="transmembrane region" description="Helical" evidence="7">
    <location>
        <begin position="436"/>
        <end position="455"/>
    </location>
</feature>
<dbReference type="PANTHER" id="PTHR45965">
    <property type="entry name" value="INACTIVE RHOMBOID PROTEIN"/>
    <property type="match status" value="1"/>
</dbReference>
<dbReference type="GO" id="GO:0042058">
    <property type="term" value="P:regulation of epidermal growth factor receptor signaling pathway"/>
    <property type="evidence" value="ECO:0007669"/>
    <property type="project" value="TreeGrafter"/>
</dbReference>
<dbReference type="Pfam" id="PF01694">
    <property type="entry name" value="Rhomboid"/>
    <property type="match status" value="1"/>
</dbReference>
<dbReference type="InterPro" id="IPR035952">
    <property type="entry name" value="Rhomboid-like_sf"/>
</dbReference>
<accession>A0A8S3Z427</accession>
<dbReference type="EMBL" id="CAJHNH020001737">
    <property type="protein sequence ID" value="CAG5124253.1"/>
    <property type="molecule type" value="Genomic_DNA"/>
</dbReference>
<proteinExistence type="inferred from homology"/>
<evidence type="ECO:0000256" key="7">
    <source>
        <dbReference type="SAM" id="Phobius"/>
    </source>
</evidence>
<dbReference type="SUPFAM" id="SSF144091">
    <property type="entry name" value="Rhomboid-like"/>
    <property type="match status" value="1"/>
</dbReference>
<name>A0A8S3Z427_9EUPU</name>
<feature type="transmembrane region" description="Helical" evidence="7">
    <location>
        <begin position="355"/>
        <end position="374"/>
    </location>
</feature>
<dbReference type="OrthoDB" id="2146116at2759"/>
<dbReference type="InterPro" id="IPR022764">
    <property type="entry name" value="Peptidase_S54_rhomboid_dom"/>
</dbReference>
<feature type="transmembrane region" description="Helical" evidence="7">
    <location>
        <begin position="406"/>
        <end position="424"/>
    </location>
</feature>
<keyword evidence="3 7" id="KW-0812">Transmembrane</keyword>
<dbReference type="PANTHER" id="PTHR45965:SF3">
    <property type="entry name" value="INACTIVE RHOMBOID PROTEIN 1"/>
    <property type="match status" value="1"/>
</dbReference>
<organism evidence="9 10">
    <name type="scientific">Candidula unifasciata</name>
    <dbReference type="NCBI Taxonomy" id="100452"/>
    <lineage>
        <taxon>Eukaryota</taxon>
        <taxon>Metazoa</taxon>
        <taxon>Spiralia</taxon>
        <taxon>Lophotrochozoa</taxon>
        <taxon>Mollusca</taxon>
        <taxon>Gastropoda</taxon>
        <taxon>Heterobranchia</taxon>
        <taxon>Euthyneura</taxon>
        <taxon>Panpulmonata</taxon>
        <taxon>Eupulmonata</taxon>
        <taxon>Stylommatophora</taxon>
        <taxon>Helicina</taxon>
        <taxon>Helicoidea</taxon>
        <taxon>Geomitridae</taxon>
        <taxon>Candidula</taxon>
    </lineage>
</organism>
<evidence type="ECO:0000256" key="1">
    <source>
        <dbReference type="ARBA" id="ARBA00004477"/>
    </source>
</evidence>
<keyword evidence="4" id="KW-0256">Endoplasmic reticulum</keyword>
<evidence type="ECO:0000256" key="4">
    <source>
        <dbReference type="ARBA" id="ARBA00022824"/>
    </source>
</evidence>
<dbReference type="GO" id="GO:0004252">
    <property type="term" value="F:serine-type endopeptidase activity"/>
    <property type="evidence" value="ECO:0007669"/>
    <property type="project" value="InterPro"/>
</dbReference>
<evidence type="ECO:0000256" key="2">
    <source>
        <dbReference type="ARBA" id="ARBA00009045"/>
    </source>
</evidence>
<keyword evidence="10" id="KW-1185">Reference proteome</keyword>
<reference evidence="9" key="1">
    <citation type="submission" date="2021-04" db="EMBL/GenBank/DDBJ databases">
        <authorList>
            <consortium name="Molecular Ecology Group"/>
        </authorList>
    </citation>
    <scope>NUCLEOTIDE SEQUENCE</scope>
</reference>
<comment type="caution">
    <text evidence="9">The sequence shown here is derived from an EMBL/GenBank/DDBJ whole genome shotgun (WGS) entry which is preliminary data.</text>
</comment>
<evidence type="ECO:0000313" key="9">
    <source>
        <dbReference type="EMBL" id="CAG5124253.1"/>
    </source>
</evidence>
<dbReference type="Proteomes" id="UP000678393">
    <property type="component" value="Unassembled WGS sequence"/>
</dbReference>
<feature type="transmembrane region" description="Helical" evidence="7">
    <location>
        <begin position="286"/>
        <end position="314"/>
    </location>
</feature>
<dbReference type="GO" id="GO:0005789">
    <property type="term" value="C:endoplasmic reticulum membrane"/>
    <property type="evidence" value="ECO:0007669"/>
    <property type="project" value="UniProtKB-SubCell"/>
</dbReference>
<gene>
    <name evidence="9" type="ORF">CUNI_LOCUS9811</name>
</gene>